<keyword evidence="2" id="KW-0808">Transferase</keyword>
<proteinExistence type="predicted"/>
<dbReference type="EMBL" id="JACHMY010000001">
    <property type="protein sequence ID" value="MBB5836759.1"/>
    <property type="molecule type" value="Genomic_DNA"/>
</dbReference>
<dbReference type="AlphaFoldDB" id="A0A7W9MUI0"/>
<dbReference type="Proteomes" id="UP000549971">
    <property type="component" value="Unassembled WGS sequence"/>
</dbReference>
<feature type="domain" description="N-acetyltransferase" evidence="1">
    <location>
        <begin position="164"/>
        <end position="306"/>
    </location>
</feature>
<dbReference type="PROSITE" id="PS51186">
    <property type="entry name" value="GNAT"/>
    <property type="match status" value="1"/>
</dbReference>
<protein>
    <submittedName>
        <fullName evidence="2">GNAT superfamily N-acetyltransferase</fullName>
    </submittedName>
</protein>
<name>A0A7W9MUI0_9ACTN</name>
<dbReference type="InterPro" id="IPR000182">
    <property type="entry name" value="GNAT_dom"/>
</dbReference>
<evidence type="ECO:0000313" key="3">
    <source>
        <dbReference type="Proteomes" id="UP000549971"/>
    </source>
</evidence>
<dbReference type="InterPro" id="IPR016181">
    <property type="entry name" value="Acyl_CoA_acyltransferase"/>
</dbReference>
<keyword evidence="3" id="KW-1185">Reference proteome</keyword>
<reference evidence="2 3" key="1">
    <citation type="submission" date="2020-08" db="EMBL/GenBank/DDBJ databases">
        <title>Sequencing the genomes of 1000 actinobacteria strains.</title>
        <authorList>
            <person name="Klenk H.-P."/>
        </authorList>
    </citation>
    <scope>NUCLEOTIDE SEQUENCE [LARGE SCALE GENOMIC DNA]</scope>
    <source>
        <strain evidence="2 3">DSM 28967</strain>
    </source>
</reference>
<dbReference type="SUPFAM" id="SSF55729">
    <property type="entry name" value="Acyl-CoA N-acyltransferases (Nat)"/>
    <property type="match status" value="1"/>
</dbReference>
<organism evidence="2 3">
    <name type="scientific">Kribbella italica</name>
    <dbReference type="NCBI Taxonomy" id="1540520"/>
    <lineage>
        <taxon>Bacteria</taxon>
        <taxon>Bacillati</taxon>
        <taxon>Actinomycetota</taxon>
        <taxon>Actinomycetes</taxon>
        <taxon>Propionibacteriales</taxon>
        <taxon>Kribbellaceae</taxon>
        <taxon>Kribbella</taxon>
    </lineage>
</organism>
<accession>A0A7W9MUI0</accession>
<dbReference type="Gene3D" id="3.40.630.30">
    <property type="match status" value="1"/>
</dbReference>
<evidence type="ECO:0000313" key="2">
    <source>
        <dbReference type="EMBL" id="MBB5836759.1"/>
    </source>
</evidence>
<dbReference type="CDD" id="cd04301">
    <property type="entry name" value="NAT_SF"/>
    <property type="match status" value="1"/>
</dbReference>
<dbReference type="Pfam" id="PF00583">
    <property type="entry name" value="Acetyltransf_1"/>
    <property type="match status" value="1"/>
</dbReference>
<dbReference type="RefSeq" id="WP_337925777.1">
    <property type="nucleotide sequence ID" value="NZ_JACHMY010000001.1"/>
</dbReference>
<comment type="caution">
    <text evidence="2">The sequence shown here is derived from an EMBL/GenBank/DDBJ whole genome shotgun (WGS) entry which is preliminary data.</text>
</comment>
<gene>
    <name evidence="2" type="ORF">HDA39_003493</name>
</gene>
<sequence>MPTATELAAYSLTAQHPVTRTWVADDVRLALLAEQHAMDVVLATDLGIATQRAERFAPGHPPELLLNRWTPAGELHAMLSMRYEGGDASKPFVDATPLSRAIRAEDLQPLAAAARQAYGVFRPKYLRLWSAAAVGQFEGTRVDRRFLAGLVRDLRDHLKVPAELTFAQATHLGNYPRAVAAYEAIDQAHPNHPDQARIETAEDLAESIEAGLLYYVLVDGEWAGYVGAHVNDETLGLPAYVVQEFILDPAYRGRGYGRHLPALLAQALPDDKPILLGVIHADNRSALEAAKSSGRIDVGGWFQLPL</sequence>
<evidence type="ECO:0000259" key="1">
    <source>
        <dbReference type="PROSITE" id="PS51186"/>
    </source>
</evidence>
<dbReference type="GO" id="GO:0016747">
    <property type="term" value="F:acyltransferase activity, transferring groups other than amino-acyl groups"/>
    <property type="evidence" value="ECO:0007669"/>
    <property type="project" value="InterPro"/>
</dbReference>